<comment type="caution">
    <text evidence="3">The sequence shown here is derived from an EMBL/GenBank/DDBJ whole genome shotgun (WGS) entry which is preliminary data.</text>
</comment>
<keyword evidence="2" id="KW-1133">Transmembrane helix</keyword>
<dbReference type="Proteomes" id="UP000654370">
    <property type="component" value="Unassembled WGS sequence"/>
</dbReference>
<gene>
    <name evidence="3" type="ORF">INT43_004457</name>
</gene>
<reference evidence="3" key="1">
    <citation type="submission" date="2020-12" db="EMBL/GenBank/DDBJ databases">
        <title>Metabolic potential, ecology and presence of endohyphal bacteria is reflected in genomic diversity of Mucoromycotina.</title>
        <authorList>
            <person name="Muszewska A."/>
            <person name="Okrasinska A."/>
            <person name="Steczkiewicz K."/>
            <person name="Drgas O."/>
            <person name="Orlowska M."/>
            <person name="Perlinska-Lenart U."/>
            <person name="Aleksandrzak-Piekarczyk T."/>
            <person name="Szatraj K."/>
            <person name="Zielenkiewicz U."/>
            <person name="Pilsyk S."/>
            <person name="Malc E."/>
            <person name="Mieczkowski P."/>
            <person name="Kruszewska J.S."/>
            <person name="Biernat P."/>
            <person name="Pawlowska J."/>
        </authorList>
    </citation>
    <scope>NUCLEOTIDE SEQUENCE</scope>
    <source>
        <strain evidence="3">WA0000067209</strain>
    </source>
</reference>
<keyword evidence="2" id="KW-0812">Transmembrane</keyword>
<name>A0A8H7PI18_MORIS</name>
<dbReference type="OrthoDB" id="10398566at2759"/>
<evidence type="ECO:0000313" key="3">
    <source>
        <dbReference type="EMBL" id="KAG2174434.1"/>
    </source>
</evidence>
<feature type="transmembrane region" description="Helical" evidence="2">
    <location>
        <begin position="83"/>
        <end position="105"/>
    </location>
</feature>
<proteinExistence type="predicted"/>
<sequence>MVSIPEPQVIALPPIELQDTKHDFEQDMTDRKDSHMAIRISATPEYNKGSRFQEEGDSLLNNRVDDDTEPSTERPSVLRSKKFLIISLTIAAILIIAAIALVVWVEKDAD</sequence>
<keyword evidence="4" id="KW-1185">Reference proteome</keyword>
<evidence type="ECO:0000256" key="2">
    <source>
        <dbReference type="SAM" id="Phobius"/>
    </source>
</evidence>
<feature type="region of interest" description="Disordered" evidence="1">
    <location>
        <begin position="44"/>
        <end position="75"/>
    </location>
</feature>
<evidence type="ECO:0000313" key="4">
    <source>
        <dbReference type="Proteomes" id="UP000654370"/>
    </source>
</evidence>
<keyword evidence="2" id="KW-0472">Membrane</keyword>
<dbReference type="AlphaFoldDB" id="A0A8H7PI18"/>
<evidence type="ECO:0000256" key="1">
    <source>
        <dbReference type="SAM" id="MobiDB-lite"/>
    </source>
</evidence>
<accession>A0A8H7PI18</accession>
<dbReference type="EMBL" id="JAEPQZ010000013">
    <property type="protein sequence ID" value="KAG2174434.1"/>
    <property type="molecule type" value="Genomic_DNA"/>
</dbReference>
<organism evidence="3 4">
    <name type="scientific">Mortierella isabellina</name>
    <name type="common">Filamentous fungus</name>
    <name type="synonym">Umbelopsis isabellina</name>
    <dbReference type="NCBI Taxonomy" id="91625"/>
    <lineage>
        <taxon>Eukaryota</taxon>
        <taxon>Fungi</taxon>
        <taxon>Fungi incertae sedis</taxon>
        <taxon>Mucoromycota</taxon>
        <taxon>Mucoromycotina</taxon>
        <taxon>Umbelopsidomycetes</taxon>
        <taxon>Umbelopsidales</taxon>
        <taxon>Umbelopsidaceae</taxon>
        <taxon>Umbelopsis</taxon>
    </lineage>
</organism>
<protein>
    <submittedName>
        <fullName evidence="3">Uncharacterized protein</fullName>
    </submittedName>
</protein>